<evidence type="ECO:0000256" key="17">
    <source>
        <dbReference type="ARBA" id="ARBA00023239"/>
    </source>
</evidence>
<protein>
    <recommendedName>
        <fullName evidence="9">3-dehydroquinate synthase</fullName>
        <ecNumber evidence="8">4.2.3.4</ecNumber>
    </recommendedName>
</protein>
<evidence type="ECO:0000256" key="10">
    <source>
        <dbReference type="ARBA" id="ARBA00022490"/>
    </source>
</evidence>
<reference evidence="21" key="1">
    <citation type="journal article" date="2014" name="Front. Microbiol.">
        <title>High frequency of phylogenetically diverse reductive dehalogenase-homologous genes in deep subseafloor sedimentary metagenomes.</title>
        <authorList>
            <person name="Kawai M."/>
            <person name="Futagami T."/>
            <person name="Toyoda A."/>
            <person name="Takaki Y."/>
            <person name="Nishi S."/>
            <person name="Hori S."/>
            <person name="Arai W."/>
            <person name="Tsubouchi T."/>
            <person name="Morono Y."/>
            <person name="Uchiyama I."/>
            <person name="Ito T."/>
            <person name="Fujiyama A."/>
            <person name="Inagaki F."/>
            <person name="Takami H."/>
        </authorList>
    </citation>
    <scope>NUCLEOTIDE SEQUENCE</scope>
    <source>
        <strain evidence="21">Expedition CK06-06</strain>
    </source>
</reference>
<dbReference type="AlphaFoldDB" id="X1F2D3"/>
<evidence type="ECO:0000256" key="14">
    <source>
        <dbReference type="ARBA" id="ARBA00022833"/>
    </source>
</evidence>
<evidence type="ECO:0000256" key="9">
    <source>
        <dbReference type="ARBA" id="ARBA00017684"/>
    </source>
</evidence>
<evidence type="ECO:0000256" key="15">
    <source>
        <dbReference type="ARBA" id="ARBA00023027"/>
    </source>
</evidence>
<comment type="cofactor">
    <cofactor evidence="2">
        <name>NAD(+)</name>
        <dbReference type="ChEBI" id="CHEBI:57540"/>
    </cofactor>
</comment>
<keyword evidence="18" id="KW-0170">Cobalt</keyword>
<dbReference type="InterPro" id="IPR056179">
    <property type="entry name" value="DHQS_C"/>
</dbReference>
<dbReference type="GO" id="GO:0008652">
    <property type="term" value="P:amino acid biosynthetic process"/>
    <property type="evidence" value="ECO:0007669"/>
    <property type="project" value="UniProtKB-KW"/>
</dbReference>
<name>X1F2D3_9ZZZZ</name>
<dbReference type="PIRSF" id="PIRSF001455">
    <property type="entry name" value="DHQ_synth"/>
    <property type="match status" value="1"/>
</dbReference>
<dbReference type="InterPro" id="IPR016037">
    <property type="entry name" value="DHQ_synth_AroB"/>
</dbReference>
<dbReference type="HAMAP" id="MF_00110">
    <property type="entry name" value="DHQ_synthase"/>
    <property type="match status" value="1"/>
</dbReference>
<comment type="cofactor">
    <cofactor evidence="3">
        <name>Co(2+)</name>
        <dbReference type="ChEBI" id="CHEBI:48828"/>
    </cofactor>
</comment>
<organism evidence="21">
    <name type="scientific">marine sediment metagenome</name>
    <dbReference type="NCBI Taxonomy" id="412755"/>
    <lineage>
        <taxon>unclassified sequences</taxon>
        <taxon>metagenomes</taxon>
        <taxon>ecological metagenomes</taxon>
    </lineage>
</organism>
<dbReference type="EC" id="4.2.3.4" evidence="8"/>
<dbReference type="Gene3D" id="1.20.1090.10">
    <property type="entry name" value="Dehydroquinate synthase-like - alpha domain"/>
    <property type="match status" value="1"/>
</dbReference>
<gene>
    <name evidence="21" type="ORF">S03H2_00438</name>
</gene>
<keyword evidence="12" id="KW-0479">Metal-binding</keyword>
<comment type="pathway">
    <text evidence="6">Metabolic intermediate biosynthesis; chorismate biosynthesis; chorismate from D-erythrose 4-phosphate and phosphoenolpyruvate: step 2/7.</text>
</comment>
<dbReference type="NCBIfam" id="TIGR01357">
    <property type="entry name" value="aroB"/>
    <property type="match status" value="1"/>
</dbReference>
<dbReference type="InterPro" id="IPR030960">
    <property type="entry name" value="DHQS/DOIS_N"/>
</dbReference>
<dbReference type="GO" id="GO:0009073">
    <property type="term" value="P:aromatic amino acid family biosynthetic process"/>
    <property type="evidence" value="ECO:0007669"/>
    <property type="project" value="UniProtKB-KW"/>
</dbReference>
<keyword evidence="11" id="KW-0028">Amino-acid biosynthesis</keyword>
<dbReference type="GO" id="GO:0000166">
    <property type="term" value="F:nucleotide binding"/>
    <property type="evidence" value="ECO:0007669"/>
    <property type="project" value="UniProtKB-KW"/>
</dbReference>
<feature type="domain" description="3-dehydroquinate synthase C-terminal" evidence="20">
    <location>
        <begin position="186"/>
        <end position="341"/>
    </location>
</feature>
<evidence type="ECO:0000259" key="20">
    <source>
        <dbReference type="Pfam" id="PF24621"/>
    </source>
</evidence>
<dbReference type="Pfam" id="PF24621">
    <property type="entry name" value="DHQS_C"/>
    <property type="match status" value="1"/>
</dbReference>
<dbReference type="Gene3D" id="3.40.50.1970">
    <property type="match status" value="1"/>
</dbReference>
<proteinExistence type="inferred from homology"/>
<dbReference type="InterPro" id="IPR050071">
    <property type="entry name" value="Dehydroquinate_synthase"/>
</dbReference>
<evidence type="ECO:0000256" key="16">
    <source>
        <dbReference type="ARBA" id="ARBA00023141"/>
    </source>
</evidence>
<dbReference type="PANTHER" id="PTHR43622:SF7">
    <property type="entry name" value="3-DEHYDROQUINATE SYNTHASE, CHLOROPLASTIC"/>
    <property type="match status" value="1"/>
</dbReference>
<evidence type="ECO:0000256" key="12">
    <source>
        <dbReference type="ARBA" id="ARBA00022723"/>
    </source>
</evidence>
<evidence type="ECO:0000313" key="21">
    <source>
        <dbReference type="EMBL" id="GAH26740.1"/>
    </source>
</evidence>
<evidence type="ECO:0000256" key="4">
    <source>
        <dbReference type="ARBA" id="ARBA00001947"/>
    </source>
</evidence>
<dbReference type="CDD" id="cd08195">
    <property type="entry name" value="DHQS"/>
    <property type="match status" value="1"/>
</dbReference>
<evidence type="ECO:0000256" key="13">
    <source>
        <dbReference type="ARBA" id="ARBA00022741"/>
    </source>
</evidence>
<evidence type="ECO:0000256" key="11">
    <source>
        <dbReference type="ARBA" id="ARBA00022605"/>
    </source>
</evidence>
<keyword evidence="17" id="KW-0456">Lyase</keyword>
<evidence type="ECO:0000256" key="5">
    <source>
        <dbReference type="ARBA" id="ARBA00004496"/>
    </source>
</evidence>
<evidence type="ECO:0000256" key="2">
    <source>
        <dbReference type="ARBA" id="ARBA00001911"/>
    </source>
</evidence>
<evidence type="ECO:0000256" key="18">
    <source>
        <dbReference type="ARBA" id="ARBA00023285"/>
    </source>
</evidence>
<dbReference type="InterPro" id="IPR030963">
    <property type="entry name" value="DHQ_synth_fam"/>
</dbReference>
<comment type="subcellular location">
    <subcellularLocation>
        <location evidence="5">Cytoplasm</location>
    </subcellularLocation>
</comment>
<dbReference type="PANTHER" id="PTHR43622">
    <property type="entry name" value="3-DEHYDROQUINATE SYNTHASE"/>
    <property type="match status" value="1"/>
</dbReference>
<evidence type="ECO:0000256" key="8">
    <source>
        <dbReference type="ARBA" id="ARBA00013031"/>
    </source>
</evidence>
<comment type="caution">
    <text evidence="21">The sequence shown here is derived from an EMBL/GenBank/DDBJ whole genome shotgun (WGS) entry which is preliminary data.</text>
</comment>
<comment type="catalytic activity">
    <reaction evidence="1">
        <text>7-phospho-2-dehydro-3-deoxy-D-arabino-heptonate = 3-dehydroquinate + phosphate</text>
        <dbReference type="Rhea" id="RHEA:21968"/>
        <dbReference type="ChEBI" id="CHEBI:32364"/>
        <dbReference type="ChEBI" id="CHEBI:43474"/>
        <dbReference type="ChEBI" id="CHEBI:58394"/>
        <dbReference type="EC" id="4.2.3.4"/>
    </reaction>
</comment>
<dbReference type="EMBL" id="BARU01000079">
    <property type="protein sequence ID" value="GAH26740.1"/>
    <property type="molecule type" value="Genomic_DNA"/>
</dbReference>
<dbReference type="GO" id="GO:0005737">
    <property type="term" value="C:cytoplasm"/>
    <property type="evidence" value="ECO:0007669"/>
    <property type="project" value="UniProtKB-SubCell"/>
</dbReference>
<comment type="similarity">
    <text evidence="7">Belongs to the sugar phosphate cyclases superfamily. Dehydroquinate synthase family.</text>
</comment>
<sequence length="383" mass="43049">MKEIKVKITEDKEYKVCIKKGILSNLGEHLSKTIENKKIIIVTNSLVNCLYGVKLLSSLKRGGFNPNLIGLIEVPDGEKYKSLSMAKHLYDELLKRKADRITTLIALGGGVIGDLTGFVAATYMRGVPLVHIPTTLLAQVDSSIGGKVAVDHPLAKNIIGNFYQPKAVYTDPEVLQTLSDKDIKNGIVEAIKIAVIKSPVFFKWLEKNINQLLKKRKDLLYKLVKEAVSLKADIVLKDPREKGLRKILNFGHNVGHALEVEAEYQDLSHGKAVALGMLIETKIARNRGICSQDFEEQIKQILSFPPSSLSFPRKRESKSIFKYIKNIDHNQLWETLILDKKNSQGKITFILPKALGKVILIDDINKEEVIEALEEFKKEWKLC</sequence>
<dbReference type="GO" id="GO:0003856">
    <property type="term" value="F:3-dehydroquinate synthase activity"/>
    <property type="evidence" value="ECO:0007669"/>
    <property type="project" value="UniProtKB-EC"/>
</dbReference>
<dbReference type="Pfam" id="PF01761">
    <property type="entry name" value="DHQ_synthase"/>
    <property type="match status" value="1"/>
</dbReference>
<dbReference type="FunFam" id="3.40.50.1970:FF:000007">
    <property type="entry name" value="Pentafunctional AROM polypeptide"/>
    <property type="match status" value="1"/>
</dbReference>
<keyword evidence="10" id="KW-0963">Cytoplasm</keyword>
<keyword evidence="16" id="KW-0057">Aromatic amino acid biosynthesis</keyword>
<keyword evidence="15" id="KW-0520">NAD</keyword>
<evidence type="ECO:0000259" key="19">
    <source>
        <dbReference type="Pfam" id="PF01761"/>
    </source>
</evidence>
<evidence type="ECO:0000256" key="3">
    <source>
        <dbReference type="ARBA" id="ARBA00001941"/>
    </source>
</evidence>
<evidence type="ECO:0000256" key="1">
    <source>
        <dbReference type="ARBA" id="ARBA00001393"/>
    </source>
</evidence>
<comment type="cofactor">
    <cofactor evidence="4">
        <name>Zn(2+)</name>
        <dbReference type="ChEBI" id="CHEBI:29105"/>
    </cofactor>
</comment>
<feature type="domain" description="3-dehydroquinate synthase N-terminal" evidence="19">
    <location>
        <begin position="72"/>
        <end position="184"/>
    </location>
</feature>
<accession>X1F2D3</accession>
<dbReference type="GO" id="GO:0046872">
    <property type="term" value="F:metal ion binding"/>
    <property type="evidence" value="ECO:0007669"/>
    <property type="project" value="UniProtKB-KW"/>
</dbReference>
<keyword evidence="14" id="KW-0862">Zinc</keyword>
<evidence type="ECO:0000256" key="6">
    <source>
        <dbReference type="ARBA" id="ARBA00004661"/>
    </source>
</evidence>
<dbReference type="SUPFAM" id="SSF56796">
    <property type="entry name" value="Dehydroquinate synthase-like"/>
    <property type="match status" value="1"/>
</dbReference>
<evidence type="ECO:0000256" key="7">
    <source>
        <dbReference type="ARBA" id="ARBA00005412"/>
    </source>
</evidence>
<keyword evidence="13" id="KW-0547">Nucleotide-binding</keyword>